<proteinExistence type="predicted"/>
<protein>
    <submittedName>
        <fullName evidence="2">Uncharacterized protein</fullName>
    </submittedName>
</protein>
<feature type="region of interest" description="Disordered" evidence="1">
    <location>
        <begin position="40"/>
        <end position="60"/>
    </location>
</feature>
<evidence type="ECO:0000313" key="2">
    <source>
        <dbReference type="EMBL" id="EFW13618.1"/>
    </source>
</evidence>
<feature type="compositionally biased region" description="Basic residues" evidence="1">
    <location>
        <begin position="40"/>
        <end position="51"/>
    </location>
</feature>
<evidence type="ECO:0000256" key="1">
    <source>
        <dbReference type="SAM" id="MobiDB-lite"/>
    </source>
</evidence>
<dbReference type="Proteomes" id="UP000002497">
    <property type="component" value="Unassembled WGS sequence"/>
</dbReference>
<reference evidence="3" key="1">
    <citation type="journal article" date="2010" name="Genome Res.">
        <title>Population genomic sequencing of Coccidioides fungi reveals recent hybridization and transposon control.</title>
        <authorList>
            <person name="Neafsey D.E."/>
            <person name="Barker B.M."/>
            <person name="Sharpton T.J."/>
            <person name="Stajich J.E."/>
            <person name="Park D.J."/>
            <person name="Whiston E."/>
            <person name="Hung C.-Y."/>
            <person name="McMahan C."/>
            <person name="White J."/>
            <person name="Sykes S."/>
            <person name="Heiman D."/>
            <person name="Young S."/>
            <person name="Zeng Q."/>
            <person name="Abouelleil A."/>
            <person name="Aftuck L."/>
            <person name="Bessette D."/>
            <person name="Brown A."/>
            <person name="FitzGerald M."/>
            <person name="Lui A."/>
            <person name="Macdonald J.P."/>
            <person name="Priest M."/>
            <person name="Orbach M.J."/>
            <person name="Galgiani J.N."/>
            <person name="Kirkland T.N."/>
            <person name="Cole G.T."/>
            <person name="Birren B.W."/>
            <person name="Henn M.R."/>
            <person name="Taylor J.W."/>
            <person name="Rounsley S.D."/>
        </authorList>
    </citation>
    <scope>NUCLEOTIDE SEQUENCE [LARGE SCALE GENOMIC DNA]</scope>
    <source>
        <strain evidence="3">RMSCC 757 / Silveira</strain>
    </source>
</reference>
<dbReference type="HOGENOM" id="CLU_1594374_0_0_1"/>
<gene>
    <name evidence="2" type="ORF">CPSG_09832</name>
</gene>
<sequence length="167" mass="19097">MRSIFSSTISALYPDEEVSEKENTVNKRAEKLLHPLDRPCRRKGRRTRRTRGNSAGSRYKCNKPVVTKSTVYSFVTHWILLRHHLQVILCQVPYKGTEQLEKVQLFGRTERSDMESPTRGARLMASLGGIAKRGSEARAEKKLGIGRDTRGTEPWRPVLYNSVIPLF</sequence>
<organism evidence="3">
    <name type="scientific">Coccidioides posadasii (strain RMSCC 757 / Silveira)</name>
    <name type="common">Valley fever fungus</name>
    <dbReference type="NCBI Taxonomy" id="443226"/>
    <lineage>
        <taxon>Eukaryota</taxon>
        <taxon>Fungi</taxon>
        <taxon>Dikarya</taxon>
        <taxon>Ascomycota</taxon>
        <taxon>Pezizomycotina</taxon>
        <taxon>Eurotiomycetes</taxon>
        <taxon>Eurotiomycetidae</taxon>
        <taxon>Onygenales</taxon>
        <taxon>Onygenaceae</taxon>
        <taxon>Coccidioides</taxon>
    </lineage>
</organism>
<reference evidence="3" key="2">
    <citation type="submission" date="2010-03" db="EMBL/GenBank/DDBJ databases">
        <title>The genome sequence of Coccidioides posadasii strain Silveira.</title>
        <authorList>
            <consortium name="The Broad Institute Genome Sequencing Center for Infectious Disease"/>
            <person name="Neafsey D."/>
            <person name="Orbach M."/>
            <person name="Henn M.R."/>
            <person name="Cole G.T."/>
            <person name="Galgiani J."/>
            <person name="Gardner M.J."/>
            <person name="Kirkland T.N."/>
            <person name="Taylor J.W."/>
            <person name="Young S.K."/>
            <person name="Zeng Q."/>
            <person name="Koehrsen M."/>
            <person name="Alvarado L."/>
            <person name="Berlin A."/>
            <person name="Borenstein D."/>
            <person name="Chapman S.B."/>
            <person name="Chen Z."/>
            <person name="Engels R."/>
            <person name="Freedman E."/>
            <person name="Gellesch M."/>
            <person name="Goldberg J."/>
            <person name="Griggs A."/>
            <person name="Gujja S."/>
            <person name="Heilman E."/>
            <person name="Heiman D."/>
            <person name="Howarth C."/>
            <person name="Jen D."/>
            <person name="Larson L."/>
            <person name="Mehta T."/>
            <person name="Neiman D."/>
            <person name="Park D."/>
            <person name="Pearson M."/>
            <person name="Richards J."/>
            <person name="Roberts A."/>
            <person name="Saif S."/>
            <person name="Shea T."/>
            <person name="Shenoy N."/>
            <person name="Sisk P."/>
            <person name="Stolte C."/>
            <person name="Sykes S."/>
            <person name="Walk T."/>
            <person name="White J."/>
            <person name="Yandava C."/>
            <person name="Haas B."/>
            <person name="Nusbaum C."/>
            <person name="Birren B."/>
        </authorList>
    </citation>
    <scope>NUCLEOTIDE SEQUENCE [LARGE SCALE GENOMIC DNA]</scope>
    <source>
        <strain evidence="3">RMSCC 757 / Silveira</strain>
    </source>
</reference>
<dbReference type="AlphaFoldDB" id="E9DJ33"/>
<accession>E9DJ33</accession>
<keyword evidence="3" id="KW-1185">Reference proteome</keyword>
<name>E9DJ33_COCPS</name>
<dbReference type="EMBL" id="GL636513">
    <property type="protein sequence ID" value="EFW13618.1"/>
    <property type="molecule type" value="Genomic_DNA"/>
</dbReference>
<evidence type="ECO:0000313" key="3">
    <source>
        <dbReference type="Proteomes" id="UP000002497"/>
    </source>
</evidence>
<dbReference type="VEuPathDB" id="FungiDB:CPSG_09832"/>